<evidence type="ECO:0000256" key="1">
    <source>
        <dbReference type="ARBA" id="ARBA00004642"/>
    </source>
</evidence>
<dbReference type="Pfam" id="PF05485">
    <property type="entry name" value="THAP"/>
    <property type="match status" value="1"/>
</dbReference>
<keyword evidence="5" id="KW-0862">Zinc</keyword>
<dbReference type="SUPFAM" id="SSF57716">
    <property type="entry name" value="Glucocorticoid receptor-like (DNA-binding domain)"/>
    <property type="match status" value="1"/>
</dbReference>
<organism evidence="15 16">
    <name type="scientific">Macrosiphum euphorbiae</name>
    <name type="common">potato aphid</name>
    <dbReference type="NCBI Taxonomy" id="13131"/>
    <lineage>
        <taxon>Eukaryota</taxon>
        <taxon>Metazoa</taxon>
        <taxon>Ecdysozoa</taxon>
        <taxon>Arthropoda</taxon>
        <taxon>Hexapoda</taxon>
        <taxon>Insecta</taxon>
        <taxon>Pterygota</taxon>
        <taxon>Neoptera</taxon>
        <taxon>Paraneoptera</taxon>
        <taxon>Hemiptera</taxon>
        <taxon>Sternorrhyncha</taxon>
        <taxon>Aphidomorpha</taxon>
        <taxon>Aphidoidea</taxon>
        <taxon>Aphididae</taxon>
        <taxon>Macrosiphini</taxon>
        <taxon>Macrosiphum</taxon>
    </lineage>
</organism>
<evidence type="ECO:0000256" key="8">
    <source>
        <dbReference type="ARBA" id="ARBA00023125"/>
    </source>
</evidence>
<comment type="similarity">
    <text evidence="2">Belongs to the THAP1 family.</text>
</comment>
<evidence type="ECO:0000259" key="14">
    <source>
        <dbReference type="PROSITE" id="PS50950"/>
    </source>
</evidence>
<feature type="region of interest" description="Disordered" evidence="13">
    <location>
        <begin position="193"/>
        <end position="214"/>
    </location>
</feature>
<evidence type="ECO:0000256" key="11">
    <source>
        <dbReference type="ARBA" id="ARBA00023306"/>
    </source>
</evidence>
<reference evidence="15 16" key="1">
    <citation type="submission" date="2023-01" db="EMBL/GenBank/DDBJ databases">
        <authorList>
            <person name="Whitehead M."/>
        </authorList>
    </citation>
    <scope>NUCLEOTIDE SEQUENCE [LARGE SCALE GENOMIC DNA]</scope>
</reference>
<keyword evidence="3" id="KW-0479">Metal-binding</keyword>
<dbReference type="EMBL" id="CARXXK010000001">
    <property type="protein sequence ID" value="CAI6347133.1"/>
    <property type="molecule type" value="Genomic_DNA"/>
</dbReference>
<evidence type="ECO:0000313" key="16">
    <source>
        <dbReference type="Proteomes" id="UP001160148"/>
    </source>
</evidence>
<keyword evidence="9" id="KW-0804">Transcription</keyword>
<evidence type="ECO:0000256" key="7">
    <source>
        <dbReference type="ARBA" id="ARBA00023054"/>
    </source>
</evidence>
<protein>
    <recommendedName>
        <fullName evidence="14">THAP-type domain-containing protein</fullName>
    </recommendedName>
</protein>
<dbReference type="InterPro" id="IPR038441">
    <property type="entry name" value="THAP_Znf_sf"/>
</dbReference>
<evidence type="ECO:0000256" key="2">
    <source>
        <dbReference type="ARBA" id="ARBA00006177"/>
    </source>
</evidence>
<evidence type="ECO:0000256" key="10">
    <source>
        <dbReference type="ARBA" id="ARBA00023242"/>
    </source>
</evidence>
<accession>A0AAV0VSH7</accession>
<dbReference type="PANTHER" id="PTHR46600:SF1">
    <property type="entry name" value="THAP DOMAIN-CONTAINING PROTEIN 1"/>
    <property type="match status" value="1"/>
</dbReference>
<dbReference type="GO" id="GO:0005654">
    <property type="term" value="C:nucleoplasm"/>
    <property type="evidence" value="ECO:0007669"/>
    <property type="project" value="UniProtKB-SubCell"/>
</dbReference>
<dbReference type="GO" id="GO:0008270">
    <property type="term" value="F:zinc ion binding"/>
    <property type="evidence" value="ECO:0007669"/>
    <property type="project" value="UniProtKB-KW"/>
</dbReference>
<dbReference type="GO" id="GO:0043565">
    <property type="term" value="F:sequence-specific DNA binding"/>
    <property type="evidence" value="ECO:0007669"/>
    <property type="project" value="InterPro"/>
</dbReference>
<proteinExistence type="inferred from homology"/>
<dbReference type="AlphaFoldDB" id="A0AAV0VSH7"/>
<sequence length="214" mass="24335">MNCTKSVLSTTPKKPKKPNFNSCVRCLRSKKKGHDISLHKFPKDPIRRAVWLANCEFVEKEIEHNRLLCSSHFEKDCIIVQRNRRVLKKSAVPVIFDKKKKNKSNKKRSQHSQSLEKTVTSSNCQVYILILLPKFILVEPIVQNPVPTTHTQDTRTSGLSETTLQITVEDLENPAAGVIPMSVLRQFTDQLSGYSLDPEKNNGTNDVPIFPENN</sequence>
<feature type="domain" description="THAP-type" evidence="14">
    <location>
        <begin position="17"/>
        <end position="96"/>
    </location>
</feature>
<dbReference type="SMART" id="SM00692">
    <property type="entry name" value="DM3"/>
    <property type="match status" value="1"/>
</dbReference>
<keyword evidence="16" id="KW-1185">Reference proteome</keyword>
<keyword evidence="4 12" id="KW-0863">Zinc-finger</keyword>
<dbReference type="PANTHER" id="PTHR46600">
    <property type="entry name" value="THAP DOMAIN-CONTAINING"/>
    <property type="match status" value="1"/>
</dbReference>
<name>A0AAV0VSH7_9HEMI</name>
<keyword evidence="10" id="KW-0539">Nucleus</keyword>
<evidence type="ECO:0000256" key="3">
    <source>
        <dbReference type="ARBA" id="ARBA00022723"/>
    </source>
</evidence>
<evidence type="ECO:0000256" key="4">
    <source>
        <dbReference type="ARBA" id="ARBA00022771"/>
    </source>
</evidence>
<keyword evidence="6" id="KW-0805">Transcription regulation</keyword>
<evidence type="ECO:0000256" key="13">
    <source>
        <dbReference type="SAM" id="MobiDB-lite"/>
    </source>
</evidence>
<dbReference type="Proteomes" id="UP001160148">
    <property type="component" value="Unassembled WGS sequence"/>
</dbReference>
<evidence type="ECO:0000256" key="6">
    <source>
        <dbReference type="ARBA" id="ARBA00023015"/>
    </source>
</evidence>
<keyword evidence="11" id="KW-0131">Cell cycle</keyword>
<evidence type="ECO:0000256" key="9">
    <source>
        <dbReference type="ARBA" id="ARBA00023163"/>
    </source>
</evidence>
<keyword evidence="8 12" id="KW-0238">DNA-binding</keyword>
<dbReference type="Gene3D" id="6.20.210.20">
    <property type="entry name" value="THAP domain"/>
    <property type="match status" value="1"/>
</dbReference>
<dbReference type="InterPro" id="IPR026516">
    <property type="entry name" value="THAP1/10"/>
</dbReference>
<gene>
    <name evidence="15" type="ORF">MEUPH1_LOCUS3954</name>
</gene>
<comment type="caution">
    <text evidence="15">The sequence shown here is derived from an EMBL/GenBank/DDBJ whole genome shotgun (WGS) entry which is preliminary data.</text>
</comment>
<dbReference type="PROSITE" id="PS50950">
    <property type="entry name" value="ZF_THAP"/>
    <property type="match status" value="1"/>
</dbReference>
<keyword evidence="7" id="KW-0175">Coiled coil</keyword>
<evidence type="ECO:0000256" key="12">
    <source>
        <dbReference type="PROSITE-ProRule" id="PRU00309"/>
    </source>
</evidence>
<evidence type="ECO:0000313" key="15">
    <source>
        <dbReference type="EMBL" id="CAI6347133.1"/>
    </source>
</evidence>
<dbReference type="SMART" id="SM00980">
    <property type="entry name" value="THAP"/>
    <property type="match status" value="1"/>
</dbReference>
<evidence type="ECO:0000256" key="5">
    <source>
        <dbReference type="ARBA" id="ARBA00022833"/>
    </source>
</evidence>
<dbReference type="InterPro" id="IPR006612">
    <property type="entry name" value="THAP_Znf"/>
</dbReference>
<comment type="subcellular location">
    <subcellularLocation>
        <location evidence="1">Nucleus</location>
        <location evidence="1">Nucleoplasm</location>
    </subcellularLocation>
</comment>